<name>A0A1G2BJN1_9BACT</name>
<dbReference type="AlphaFoldDB" id="A0A1G2BJN1"/>
<accession>A0A1G2BJN1</accession>
<comment type="caution">
    <text evidence="1">The sequence shown here is derived from an EMBL/GenBank/DDBJ whole genome shotgun (WGS) entry which is preliminary data.</text>
</comment>
<organism evidence="1 2">
    <name type="scientific">Candidatus Komeilibacteria bacterium RIFCSPLOWO2_01_FULL_45_10</name>
    <dbReference type="NCBI Taxonomy" id="1798550"/>
    <lineage>
        <taxon>Bacteria</taxon>
        <taxon>Candidatus Komeiliibacteriota</taxon>
    </lineage>
</organism>
<gene>
    <name evidence="1" type="ORF">A2927_02145</name>
</gene>
<sequence length="111" mass="12371">MIQDQKGQFSLRLIQKCPVCGSDYTEGRIEILDEDEKSFLVYLSCGFCSSGLIVRVMTLPHGLIGNAILTDLAAPEVLSFSESPTVLGNHVLEIHELINKDSSFIEKMRRN</sequence>
<evidence type="ECO:0000313" key="1">
    <source>
        <dbReference type="EMBL" id="OGY89371.1"/>
    </source>
</evidence>
<dbReference type="EMBL" id="MHKL01000020">
    <property type="protein sequence ID" value="OGY89371.1"/>
    <property type="molecule type" value="Genomic_DNA"/>
</dbReference>
<protein>
    <submittedName>
        <fullName evidence="1">Uncharacterized protein</fullName>
    </submittedName>
</protein>
<proteinExistence type="predicted"/>
<dbReference type="Proteomes" id="UP000178849">
    <property type="component" value="Unassembled WGS sequence"/>
</dbReference>
<evidence type="ECO:0000313" key="2">
    <source>
        <dbReference type="Proteomes" id="UP000178849"/>
    </source>
</evidence>
<reference evidence="1 2" key="1">
    <citation type="journal article" date="2016" name="Nat. Commun.">
        <title>Thousands of microbial genomes shed light on interconnected biogeochemical processes in an aquifer system.</title>
        <authorList>
            <person name="Anantharaman K."/>
            <person name="Brown C.T."/>
            <person name="Hug L.A."/>
            <person name="Sharon I."/>
            <person name="Castelle C.J."/>
            <person name="Probst A.J."/>
            <person name="Thomas B.C."/>
            <person name="Singh A."/>
            <person name="Wilkins M.J."/>
            <person name="Karaoz U."/>
            <person name="Brodie E.L."/>
            <person name="Williams K.H."/>
            <person name="Hubbard S.S."/>
            <person name="Banfield J.F."/>
        </authorList>
    </citation>
    <scope>NUCLEOTIDE SEQUENCE [LARGE SCALE GENOMIC DNA]</scope>
</reference>